<dbReference type="HOGENOM" id="CLU_136684_0_0_6"/>
<evidence type="ECO:0000313" key="1">
    <source>
        <dbReference type="EMBL" id="AFJ48482.1"/>
    </source>
</evidence>
<dbReference type="KEGG" id="ebt:EBL_c34220"/>
<proteinExistence type="predicted"/>
<dbReference type="PATRIC" id="fig|630626.3.peg.3335"/>
<accession>K6WLG1</accession>
<evidence type="ECO:0008006" key="3">
    <source>
        <dbReference type="Google" id="ProtNLM"/>
    </source>
</evidence>
<organism evidence="1 2">
    <name type="scientific">Shimwellia blattae (strain ATCC 29907 / DSM 4481 / JCM 1650 / NBRC 105725 / CDC 9005-74)</name>
    <name type="common">Escherichia blattae</name>
    <dbReference type="NCBI Taxonomy" id="630626"/>
    <lineage>
        <taxon>Bacteria</taxon>
        <taxon>Pseudomonadati</taxon>
        <taxon>Pseudomonadota</taxon>
        <taxon>Gammaproteobacteria</taxon>
        <taxon>Enterobacterales</taxon>
        <taxon>Enterobacteriaceae</taxon>
        <taxon>Shimwellia</taxon>
    </lineage>
</organism>
<gene>
    <name evidence="1" type="ordered locus">EBL_c34220</name>
</gene>
<dbReference type="OrthoDB" id="1438443at2"/>
<keyword evidence="2" id="KW-1185">Reference proteome</keyword>
<dbReference type="Gene3D" id="3.30.2130.10">
    <property type="entry name" value="VC0802-like"/>
    <property type="match status" value="1"/>
</dbReference>
<dbReference type="AlphaFoldDB" id="I2BD78"/>
<dbReference type="Proteomes" id="UP000001955">
    <property type="component" value="Chromosome"/>
</dbReference>
<dbReference type="STRING" id="630626.EBL_c34220"/>
<name>I2BD78_SHIBC</name>
<dbReference type="eggNOG" id="COG4747">
    <property type="taxonomic scope" value="Bacteria"/>
</dbReference>
<protein>
    <recommendedName>
        <fullName evidence="3">ACT domain-containing protein</fullName>
    </recommendedName>
</protein>
<sequence length="127" mass="13699">MFDIHVIMGNNPGALALMGSALGNHGIGLEGGGVFTVGQQCHGHFLVEDGPRAREVLVRAGFVVAAVTRPVIRRLAQQYPGELGKIARALAAHGINILVQYSDHDNRLILITDDDERARQITKPWGI</sequence>
<dbReference type="EMBL" id="CP001560">
    <property type="protein sequence ID" value="AFJ48482.1"/>
    <property type="molecule type" value="Genomic_DNA"/>
</dbReference>
<dbReference type="InterPro" id="IPR045865">
    <property type="entry name" value="ACT-like_dom_sf"/>
</dbReference>
<accession>I2BD78</accession>
<dbReference type="SUPFAM" id="SSF55021">
    <property type="entry name" value="ACT-like"/>
    <property type="match status" value="2"/>
</dbReference>
<dbReference type="RefSeq" id="WP_002444112.1">
    <property type="nucleotide sequence ID" value="NC_017910.1"/>
</dbReference>
<reference evidence="1 2" key="1">
    <citation type="journal article" date="2012" name="J. Bacteriol.">
        <title>Complete genome sequence of the B12-producing Shimwellia blattae strain DSM 4481, isolated from a cockroach.</title>
        <authorList>
            <person name="Brzuszkiewicz E."/>
            <person name="Waschkowitz T."/>
            <person name="Wiezer A."/>
            <person name="Daniel R."/>
        </authorList>
    </citation>
    <scope>NUCLEOTIDE SEQUENCE [LARGE SCALE GENOMIC DNA]</scope>
    <source>
        <strain evidence="2">ATCC 29907 / DSM 4481 / JCM 1650 / NBRC 105725 / CDC 9005-74</strain>
    </source>
</reference>
<evidence type="ECO:0000313" key="2">
    <source>
        <dbReference type="Proteomes" id="UP000001955"/>
    </source>
</evidence>